<dbReference type="EMBL" id="JAUTXU010000057">
    <property type="protein sequence ID" value="KAK3714209.1"/>
    <property type="molecule type" value="Genomic_DNA"/>
</dbReference>
<proteinExistence type="predicted"/>
<organism evidence="1 2">
    <name type="scientific">Vermiconidia calcicola</name>
    <dbReference type="NCBI Taxonomy" id="1690605"/>
    <lineage>
        <taxon>Eukaryota</taxon>
        <taxon>Fungi</taxon>
        <taxon>Dikarya</taxon>
        <taxon>Ascomycota</taxon>
        <taxon>Pezizomycotina</taxon>
        <taxon>Dothideomycetes</taxon>
        <taxon>Dothideomycetidae</taxon>
        <taxon>Mycosphaerellales</taxon>
        <taxon>Extremaceae</taxon>
        <taxon>Vermiconidia</taxon>
    </lineage>
</organism>
<name>A0ACC3NC70_9PEZI</name>
<protein>
    <submittedName>
        <fullName evidence="1">UDP-N-acetylglucosamine transferase subunit</fullName>
        <ecNumber evidence="1">2.4.1.141</ecNumber>
    </submittedName>
</protein>
<dbReference type="Proteomes" id="UP001281147">
    <property type="component" value="Unassembled WGS sequence"/>
</dbReference>
<keyword evidence="1" id="KW-0328">Glycosyltransferase</keyword>
<reference evidence="1" key="1">
    <citation type="submission" date="2023-07" db="EMBL/GenBank/DDBJ databases">
        <title>Black Yeasts Isolated from many extreme environments.</title>
        <authorList>
            <person name="Coleine C."/>
            <person name="Stajich J.E."/>
            <person name="Selbmann L."/>
        </authorList>
    </citation>
    <scope>NUCLEOTIDE SEQUENCE</scope>
    <source>
        <strain evidence="1">CCFEE 5714</strain>
    </source>
</reference>
<gene>
    <name evidence="1" type="primary">ALG14</name>
    <name evidence="1" type="ORF">LTR37_008011</name>
</gene>
<keyword evidence="1" id="KW-0808">Transferase</keyword>
<evidence type="ECO:0000313" key="2">
    <source>
        <dbReference type="Proteomes" id="UP001281147"/>
    </source>
</evidence>
<dbReference type="EC" id="2.4.1.141" evidence="1"/>
<accession>A0ACC3NC70</accession>
<evidence type="ECO:0000313" key="1">
    <source>
        <dbReference type="EMBL" id="KAK3714209.1"/>
    </source>
</evidence>
<keyword evidence="2" id="KW-1185">Reference proteome</keyword>
<sequence>MAFRYLLIALLTVLLLAIPASIYRLKVILDPKRPKPVRNGRHGDEKPAHLLIVLGSGGHTAEMIAMLERAVNEKDERLRLDWNSYTQRTWVTGTGDTISAQRVKEFEEMATTLPAERSHKALLVTVPRARAIHQPLLTTPYSSLRCMLACFAILLPSERDFPDIILCNGPAIATILVFTSVLLRFFDVRGCHSPGKMRTVYVESWARVKKLSLSGMLLETVVDRFLVQWEQLEGGRREYLGVLV</sequence>
<comment type="caution">
    <text evidence="1">The sequence shown here is derived from an EMBL/GenBank/DDBJ whole genome shotgun (WGS) entry which is preliminary data.</text>
</comment>